<proteinExistence type="inferred from homology"/>
<keyword evidence="3 5" id="KW-0378">Hydrolase</keyword>
<dbReference type="PANTHER" id="PTHR43806:SF11">
    <property type="entry name" value="CEREVISIN-RELATED"/>
    <property type="match status" value="1"/>
</dbReference>
<feature type="active site" description="Charge relay system" evidence="5">
    <location>
        <position position="297"/>
    </location>
</feature>
<dbReference type="PRINTS" id="PR00723">
    <property type="entry name" value="SUBTILISIN"/>
</dbReference>
<reference evidence="8 9" key="1">
    <citation type="journal article" date="2016" name="Front. Microbiol.">
        <title>Genomic Resource of Rice Seed Associated Bacteria.</title>
        <authorList>
            <person name="Midha S."/>
            <person name="Bansal K."/>
            <person name="Sharma S."/>
            <person name="Kumar N."/>
            <person name="Patil P.P."/>
            <person name="Chaudhry V."/>
            <person name="Patil P.B."/>
        </authorList>
    </citation>
    <scope>NUCLEOTIDE SEQUENCE [LARGE SCALE GENOMIC DNA]</scope>
    <source>
        <strain evidence="8 9">NS354</strain>
    </source>
</reference>
<dbReference type="InterPro" id="IPR023828">
    <property type="entry name" value="Peptidase_S8_Ser-AS"/>
</dbReference>
<dbReference type="InterPro" id="IPR015500">
    <property type="entry name" value="Peptidase_S8_subtilisin-rel"/>
</dbReference>
<keyword evidence="6" id="KW-0812">Transmembrane</keyword>
<sequence>MTAVALLAAAPAVAVPDSDAERARGLWPAQLWDLDNLRESGATGAGVKIAVIDTFVNPDAPELAGANLQVRGTTCVDPDSGEPRQIVSDDPAQAAHGTNVVSMLVGNGVAGDGGLGARGIAPKAEVWFYGVGDLDQAGSDQCKLQDPTVEEGGIDLAHDIRWDGAAVVNNPKGIGDPLSLAARAAIRDGADVVSISTLGGAAAAWDQVMFESLIAEVPVFVGVLNPDAGFALYGGPFAHNGAFPINAIQEDGELLSEPETGATSSGEFNVALAAPGHDLLGVGGSDGWGPRLISGTSYATPLAAGAAALGMQKYPDASPFQVTQAMLRTTGSGGVHEIERAQDQLGAGDLNVMEMLKADPSQFPDENPQWVTSLDDPRCVFDGKPGYIADNGQVMCGWSSGPFVEGYEKYRAAYVDGEPIVDLGEVQATPYTTQPLDEEPVRVAESAGVSPLMVALVVVGVLVLLGGIAVAIVLVVVSRRRKREREQATTY</sequence>
<dbReference type="PANTHER" id="PTHR43806">
    <property type="entry name" value="PEPTIDASE S8"/>
    <property type="match status" value="1"/>
</dbReference>
<evidence type="ECO:0000256" key="5">
    <source>
        <dbReference type="PROSITE-ProRule" id="PRU01240"/>
    </source>
</evidence>
<dbReference type="InterPro" id="IPR050131">
    <property type="entry name" value="Peptidase_S8_subtilisin-like"/>
</dbReference>
<accession>A0A147EN84</accession>
<dbReference type="AlphaFoldDB" id="A0A147EN84"/>
<feature type="transmembrane region" description="Helical" evidence="6">
    <location>
        <begin position="452"/>
        <end position="477"/>
    </location>
</feature>
<dbReference type="PROSITE" id="PS51892">
    <property type="entry name" value="SUBTILASE"/>
    <property type="match status" value="1"/>
</dbReference>
<dbReference type="GO" id="GO:0004252">
    <property type="term" value="F:serine-type endopeptidase activity"/>
    <property type="evidence" value="ECO:0007669"/>
    <property type="project" value="UniProtKB-UniRule"/>
</dbReference>
<dbReference type="EMBL" id="LDRK01000050">
    <property type="protein sequence ID" value="KTR85611.1"/>
    <property type="molecule type" value="Genomic_DNA"/>
</dbReference>
<dbReference type="SUPFAM" id="SSF52743">
    <property type="entry name" value="Subtilisin-like"/>
    <property type="match status" value="1"/>
</dbReference>
<comment type="caution">
    <text evidence="8">The sequence shown here is derived from an EMBL/GenBank/DDBJ whole genome shotgun (WGS) entry which is preliminary data.</text>
</comment>
<feature type="active site" description="Charge relay system" evidence="5">
    <location>
        <position position="96"/>
    </location>
</feature>
<dbReference type="PROSITE" id="PS00138">
    <property type="entry name" value="SUBTILASE_SER"/>
    <property type="match status" value="1"/>
</dbReference>
<protein>
    <recommendedName>
        <fullName evidence="7">Peptidase S8/S53 domain-containing protein</fullName>
    </recommendedName>
</protein>
<dbReference type="CDD" id="cd00306">
    <property type="entry name" value="Peptidases_S8_S53"/>
    <property type="match status" value="1"/>
</dbReference>
<evidence type="ECO:0000256" key="4">
    <source>
        <dbReference type="ARBA" id="ARBA00022825"/>
    </source>
</evidence>
<dbReference type="GO" id="GO:0006508">
    <property type="term" value="P:proteolysis"/>
    <property type="evidence" value="ECO:0007669"/>
    <property type="project" value="UniProtKB-KW"/>
</dbReference>
<keyword evidence="9" id="KW-1185">Reference proteome</keyword>
<feature type="active site" description="Charge relay system" evidence="5">
    <location>
        <position position="53"/>
    </location>
</feature>
<keyword evidence="6" id="KW-0472">Membrane</keyword>
<dbReference type="Pfam" id="PF00082">
    <property type="entry name" value="Peptidase_S8"/>
    <property type="match status" value="1"/>
</dbReference>
<evidence type="ECO:0000256" key="1">
    <source>
        <dbReference type="ARBA" id="ARBA00011073"/>
    </source>
</evidence>
<gene>
    <name evidence="8" type="ORF">NS354_08520</name>
</gene>
<organism evidence="8 9">
    <name type="scientific">Leucobacter chromiiresistens</name>
    <dbReference type="NCBI Taxonomy" id="1079994"/>
    <lineage>
        <taxon>Bacteria</taxon>
        <taxon>Bacillati</taxon>
        <taxon>Actinomycetota</taxon>
        <taxon>Actinomycetes</taxon>
        <taxon>Micrococcales</taxon>
        <taxon>Microbacteriaceae</taxon>
        <taxon>Leucobacter</taxon>
    </lineage>
</organism>
<name>A0A147EN84_9MICO</name>
<evidence type="ECO:0000256" key="6">
    <source>
        <dbReference type="SAM" id="Phobius"/>
    </source>
</evidence>
<dbReference type="Gene3D" id="3.40.50.200">
    <property type="entry name" value="Peptidase S8/S53 domain"/>
    <property type="match status" value="1"/>
</dbReference>
<dbReference type="Proteomes" id="UP000070810">
    <property type="component" value="Unassembled WGS sequence"/>
</dbReference>
<comment type="similarity">
    <text evidence="1 5">Belongs to the peptidase S8 family.</text>
</comment>
<dbReference type="PATRIC" id="fig|1079994.3.peg.1915"/>
<evidence type="ECO:0000313" key="8">
    <source>
        <dbReference type="EMBL" id="KTR85611.1"/>
    </source>
</evidence>
<dbReference type="InterPro" id="IPR000209">
    <property type="entry name" value="Peptidase_S8/S53_dom"/>
</dbReference>
<evidence type="ECO:0000256" key="2">
    <source>
        <dbReference type="ARBA" id="ARBA00022670"/>
    </source>
</evidence>
<keyword evidence="4 5" id="KW-0720">Serine protease</keyword>
<dbReference type="InterPro" id="IPR036852">
    <property type="entry name" value="Peptidase_S8/S53_dom_sf"/>
</dbReference>
<keyword evidence="6" id="KW-1133">Transmembrane helix</keyword>
<feature type="domain" description="Peptidase S8/S53" evidence="7">
    <location>
        <begin position="44"/>
        <end position="338"/>
    </location>
</feature>
<evidence type="ECO:0000259" key="7">
    <source>
        <dbReference type="Pfam" id="PF00082"/>
    </source>
</evidence>
<keyword evidence="2 5" id="KW-0645">Protease</keyword>
<evidence type="ECO:0000313" key="9">
    <source>
        <dbReference type="Proteomes" id="UP000070810"/>
    </source>
</evidence>
<evidence type="ECO:0000256" key="3">
    <source>
        <dbReference type="ARBA" id="ARBA00022801"/>
    </source>
</evidence>